<organism evidence="1 2">
    <name type="scientific">Subtercola boreus</name>
    <dbReference type="NCBI Taxonomy" id="120213"/>
    <lineage>
        <taxon>Bacteria</taxon>
        <taxon>Bacillati</taxon>
        <taxon>Actinomycetota</taxon>
        <taxon>Actinomycetes</taxon>
        <taxon>Micrococcales</taxon>
        <taxon>Microbacteriaceae</taxon>
        <taxon>Subtercola</taxon>
    </lineage>
</organism>
<dbReference type="Proteomes" id="UP000256709">
    <property type="component" value="Unassembled WGS sequence"/>
</dbReference>
<comment type="caution">
    <text evidence="1">The sequence shown here is derived from an EMBL/GenBank/DDBJ whole genome shotgun (WGS) entry which is preliminary data.</text>
</comment>
<sequence length="94" mass="9784">MIAPTEPKEDAVIFTVGSGFPAESTMLMSFVEKRIGSTPSTLRVTSCVANPPRLTVPKSADVPPPAVVAVKCAGFVAIDVPLNVSARFLVLLSA</sequence>
<dbReference type="EMBL" id="NBXA01000006">
    <property type="protein sequence ID" value="RFA15780.1"/>
    <property type="molecule type" value="Genomic_DNA"/>
</dbReference>
<proteinExistence type="predicted"/>
<evidence type="ECO:0000313" key="2">
    <source>
        <dbReference type="Proteomes" id="UP000256709"/>
    </source>
</evidence>
<protein>
    <submittedName>
        <fullName evidence="1">Uncharacterized protein</fullName>
    </submittedName>
</protein>
<name>A0A3E0W1B7_9MICO</name>
<gene>
    <name evidence="1" type="ORF">B7R21_03490</name>
</gene>
<dbReference type="AlphaFoldDB" id="A0A3E0W1B7"/>
<accession>A0A3E0W1B7</accession>
<reference evidence="1 2" key="1">
    <citation type="submission" date="2017-04" db="EMBL/GenBank/DDBJ databases">
        <title>Comparative genome analysis of Subtercola boreus.</title>
        <authorList>
            <person name="Cho Y.-J."/>
            <person name="Cho A."/>
            <person name="Kim O.-S."/>
            <person name="Lee J.-I."/>
        </authorList>
    </citation>
    <scope>NUCLEOTIDE SEQUENCE [LARGE SCALE GENOMIC DNA]</scope>
    <source>
        <strain evidence="1 2">P27444</strain>
    </source>
</reference>
<evidence type="ECO:0000313" key="1">
    <source>
        <dbReference type="EMBL" id="RFA15780.1"/>
    </source>
</evidence>